<dbReference type="Proteomes" id="UP000006882">
    <property type="component" value="Chromosome G1"/>
</dbReference>
<feature type="region of interest" description="Disordered" evidence="1">
    <location>
        <begin position="1"/>
        <end position="29"/>
    </location>
</feature>
<reference evidence="3 4" key="1">
    <citation type="journal article" date="2013" name="Nat. Genet.">
        <title>The high-quality draft genome of peach (Prunus persica) identifies unique patterns of genetic diversity, domestication and genome evolution.</title>
        <authorList>
            <consortium name="International Peach Genome Initiative"/>
            <person name="Verde I."/>
            <person name="Abbott A.G."/>
            <person name="Scalabrin S."/>
            <person name="Jung S."/>
            <person name="Shu S."/>
            <person name="Marroni F."/>
            <person name="Zhebentyayeva T."/>
            <person name="Dettori M.T."/>
            <person name="Grimwood J."/>
            <person name="Cattonaro F."/>
            <person name="Zuccolo A."/>
            <person name="Rossini L."/>
            <person name="Jenkins J."/>
            <person name="Vendramin E."/>
            <person name="Meisel L.A."/>
            <person name="Decroocq V."/>
            <person name="Sosinski B."/>
            <person name="Prochnik S."/>
            <person name="Mitros T."/>
            <person name="Policriti A."/>
            <person name="Cipriani G."/>
            <person name="Dondini L."/>
            <person name="Ficklin S."/>
            <person name="Goodstein D.M."/>
            <person name="Xuan P."/>
            <person name="Del Fabbro C."/>
            <person name="Aramini V."/>
            <person name="Copetti D."/>
            <person name="Gonzalez S."/>
            <person name="Horner D.S."/>
            <person name="Falchi R."/>
            <person name="Lucas S."/>
            <person name="Mica E."/>
            <person name="Maldonado J."/>
            <person name="Lazzari B."/>
            <person name="Bielenberg D."/>
            <person name="Pirona R."/>
            <person name="Miculan M."/>
            <person name="Barakat A."/>
            <person name="Testolin R."/>
            <person name="Stella A."/>
            <person name="Tartarini S."/>
            <person name="Tonutti P."/>
            <person name="Arus P."/>
            <person name="Orellana A."/>
            <person name="Wells C."/>
            <person name="Main D."/>
            <person name="Vizzotto G."/>
            <person name="Silva H."/>
            <person name="Salamini F."/>
            <person name="Schmutz J."/>
            <person name="Morgante M."/>
            <person name="Rokhsar D.S."/>
        </authorList>
    </citation>
    <scope>NUCLEOTIDE SEQUENCE [LARGE SCALE GENOMIC DNA]</scope>
    <source>
        <strain evidence="4">cv. Nemared</strain>
    </source>
</reference>
<evidence type="ECO:0000259" key="2">
    <source>
        <dbReference type="PROSITE" id="PS50181"/>
    </source>
</evidence>
<dbReference type="GO" id="GO:0031146">
    <property type="term" value="P:SCF-dependent proteasomal ubiquitin-dependent protein catabolic process"/>
    <property type="evidence" value="ECO:0007669"/>
    <property type="project" value="InterPro"/>
</dbReference>
<gene>
    <name evidence="3" type="ORF">PRUPE_1G365500</name>
</gene>
<dbReference type="PANTHER" id="PTHR16008:SF4">
    <property type="entry name" value="F-BOX ONLY PROTEIN 4"/>
    <property type="match status" value="1"/>
</dbReference>
<accession>A0A251R8M0</accession>
<feature type="compositionally biased region" description="Basic and acidic residues" evidence="1">
    <location>
        <begin position="1"/>
        <end position="11"/>
    </location>
</feature>
<sequence>MTTRWKEEKAESPQTLKSNAFSFQSPKQNKMSPLPVPEDVALQIASFLQVPDLCSLASCSRLWRELCGSDCIWESLVRDRWPSLELSDGSSSSSAIKKPMSMANCVLKALESRKISERQVCVKWWKLGIWSHGFRMRDELLSRRFTLIDVGLAKQEEVLAVLYRGAIHEVLRVQICVADPSSPSWSCQSAHRRG</sequence>
<dbReference type="Gramene" id="ONI32398">
    <property type="protein sequence ID" value="ONI32398"/>
    <property type="gene ID" value="PRUPE_1G365500"/>
</dbReference>
<feature type="domain" description="F-box" evidence="2">
    <location>
        <begin position="30"/>
        <end position="76"/>
    </location>
</feature>
<proteinExistence type="predicted"/>
<dbReference type="InterPro" id="IPR036047">
    <property type="entry name" value="F-box-like_dom_sf"/>
</dbReference>
<dbReference type="EMBL" id="CM007651">
    <property type="protein sequence ID" value="ONI32398.1"/>
    <property type="molecule type" value="Genomic_DNA"/>
</dbReference>
<evidence type="ECO:0000313" key="4">
    <source>
        <dbReference type="Proteomes" id="UP000006882"/>
    </source>
</evidence>
<feature type="compositionally biased region" description="Polar residues" evidence="1">
    <location>
        <begin position="12"/>
        <end position="29"/>
    </location>
</feature>
<dbReference type="PANTHER" id="PTHR16008">
    <property type="entry name" value="F-BOX ONLY PROTEIN 4"/>
    <property type="match status" value="1"/>
</dbReference>
<keyword evidence="4" id="KW-1185">Reference proteome</keyword>
<dbReference type="SUPFAM" id="SSF81383">
    <property type="entry name" value="F-box domain"/>
    <property type="match status" value="1"/>
</dbReference>
<evidence type="ECO:0000256" key="1">
    <source>
        <dbReference type="SAM" id="MobiDB-lite"/>
    </source>
</evidence>
<evidence type="ECO:0000313" key="3">
    <source>
        <dbReference type="EMBL" id="ONI32398.1"/>
    </source>
</evidence>
<dbReference type="Pfam" id="PF12937">
    <property type="entry name" value="F-box-like"/>
    <property type="match status" value="1"/>
</dbReference>
<organism evidence="3 4">
    <name type="scientific">Prunus persica</name>
    <name type="common">Peach</name>
    <name type="synonym">Amygdalus persica</name>
    <dbReference type="NCBI Taxonomy" id="3760"/>
    <lineage>
        <taxon>Eukaryota</taxon>
        <taxon>Viridiplantae</taxon>
        <taxon>Streptophyta</taxon>
        <taxon>Embryophyta</taxon>
        <taxon>Tracheophyta</taxon>
        <taxon>Spermatophyta</taxon>
        <taxon>Magnoliopsida</taxon>
        <taxon>eudicotyledons</taxon>
        <taxon>Gunneridae</taxon>
        <taxon>Pentapetalae</taxon>
        <taxon>rosids</taxon>
        <taxon>fabids</taxon>
        <taxon>Rosales</taxon>
        <taxon>Rosaceae</taxon>
        <taxon>Amygdaloideae</taxon>
        <taxon>Amygdaleae</taxon>
        <taxon>Prunus</taxon>
    </lineage>
</organism>
<dbReference type="InterPro" id="IPR039588">
    <property type="entry name" value="FBXO4"/>
</dbReference>
<dbReference type="CDD" id="cd09917">
    <property type="entry name" value="F-box_SF"/>
    <property type="match status" value="1"/>
</dbReference>
<dbReference type="SMART" id="SM00256">
    <property type="entry name" value="FBOX"/>
    <property type="match status" value="1"/>
</dbReference>
<dbReference type="AlphaFoldDB" id="A0A251R8M0"/>
<protein>
    <recommendedName>
        <fullName evidence="2">F-box domain-containing protein</fullName>
    </recommendedName>
</protein>
<name>A0A251R8M0_PRUPE</name>
<dbReference type="InterPro" id="IPR001810">
    <property type="entry name" value="F-box_dom"/>
</dbReference>
<dbReference type="PROSITE" id="PS50181">
    <property type="entry name" value="FBOX"/>
    <property type="match status" value="1"/>
</dbReference>
<dbReference type="Gene3D" id="1.20.1280.50">
    <property type="match status" value="1"/>
</dbReference>